<reference evidence="1 2" key="1">
    <citation type="submission" date="2016-10" db="EMBL/GenBank/DDBJ databases">
        <authorList>
            <person name="de Groot N.N."/>
        </authorList>
    </citation>
    <scope>NUCLEOTIDE SEQUENCE [LARGE SCALE GENOMIC DNA]</scope>
    <source>
        <strain evidence="1 2">APO</strain>
    </source>
</reference>
<proteinExistence type="predicted"/>
<dbReference type="Proteomes" id="UP000199230">
    <property type="component" value="Unassembled WGS sequence"/>
</dbReference>
<evidence type="ECO:0000313" key="2">
    <source>
        <dbReference type="Proteomes" id="UP000199230"/>
    </source>
</evidence>
<keyword evidence="2" id="KW-1185">Reference proteome</keyword>
<dbReference type="EMBL" id="FNPV01000006">
    <property type="protein sequence ID" value="SDY99048.1"/>
    <property type="molecule type" value="Genomic_DNA"/>
</dbReference>
<sequence>MKADLMAAVFALKFVEMEILGYLNVVGSVCHGILLSG</sequence>
<organism evidence="1 2">
    <name type="scientific">Tindallia californiensis</name>
    <dbReference type="NCBI Taxonomy" id="159292"/>
    <lineage>
        <taxon>Bacteria</taxon>
        <taxon>Bacillati</taxon>
        <taxon>Bacillota</taxon>
        <taxon>Clostridia</taxon>
        <taxon>Peptostreptococcales</taxon>
        <taxon>Tindalliaceae</taxon>
        <taxon>Tindallia</taxon>
    </lineage>
</organism>
<evidence type="ECO:0000313" key="1">
    <source>
        <dbReference type="EMBL" id="SDY99048.1"/>
    </source>
</evidence>
<gene>
    <name evidence="1" type="ORF">SAMN05192546_106149</name>
</gene>
<dbReference type="AlphaFoldDB" id="A0A1H3PDB3"/>
<accession>A0A1H3PDB3</accession>
<name>A0A1H3PDB3_9FIRM</name>
<protein>
    <submittedName>
        <fullName evidence="1">Uncharacterized protein</fullName>
    </submittedName>
</protein>